<keyword evidence="8" id="KW-1185">Reference proteome</keyword>
<feature type="transmembrane region" description="Helical" evidence="5">
    <location>
        <begin position="58"/>
        <end position="77"/>
    </location>
</feature>
<feature type="transmembrane region" description="Helical" evidence="5">
    <location>
        <begin position="203"/>
        <end position="221"/>
    </location>
</feature>
<feature type="transmembrane region" description="Helical" evidence="5">
    <location>
        <begin position="32"/>
        <end position="52"/>
    </location>
</feature>
<dbReference type="RefSeq" id="WP_220340159.1">
    <property type="nucleotide sequence ID" value="NZ_JAEUAX010000009.1"/>
</dbReference>
<name>A0ABS7I196_9MICO</name>
<dbReference type="Proteomes" id="UP000777440">
    <property type="component" value="Unassembled WGS sequence"/>
</dbReference>
<reference evidence="7 8" key="1">
    <citation type="journal article" date="2021" name="MBio">
        <title>Poor Competitiveness of Bradyrhizobium in Pigeon Pea Root Colonization in Indian Soils.</title>
        <authorList>
            <person name="Chalasani D."/>
            <person name="Basu A."/>
            <person name="Pullabhotla S.V.S.R.N."/>
            <person name="Jorrin B."/>
            <person name="Neal A.L."/>
            <person name="Poole P.S."/>
            <person name="Podile A.R."/>
            <person name="Tkacz A."/>
        </authorList>
    </citation>
    <scope>NUCLEOTIDE SEQUENCE [LARGE SCALE GENOMIC DNA]</scope>
    <source>
        <strain evidence="7 8">HU12</strain>
    </source>
</reference>
<comment type="caution">
    <text evidence="7">The sequence shown here is derived from an EMBL/GenBank/DDBJ whole genome shotgun (WGS) entry which is preliminary data.</text>
</comment>
<feature type="transmembrane region" description="Helical" evidence="5">
    <location>
        <begin position="133"/>
        <end position="150"/>
    </location>
</feature>
<proteinExistence type="predicted"/>
<evidence type="ECO:0000313" key="8">
    <source>
        <dbReference type="Proteomes" id="UP000777440"/>
    </source>
</evidence>
<dbReference type="EMBL" id="JAEUAX010000009">
    <property type="protein sequence ID" value="MBW9111145.1"/>
    <property type="molecule type" value="Genomic_DNA"/>
</dbReference>
<feature type="transmembrane region" description="Helical" evidence="5">
    <location>
        <begin position="156"/>
        <end position="176"/>
    </location>
</feature>
<evidence type="ECO:0000313" key="7">
    <source>
        <dbReference type="EMBL" id="MBW9111145.1"/>
    </source>
</evidence>
<feature type="transmembrane region" description="Helical" evidence="5">
    <location>
        <begin position="106"/>
        <end position="126"/>
    </location>
</feature>
<dbReference type="InterPro" id="IPR049453">
    <property type="entry name" value="Memb_transporter_dom"/>
</dbReference>
<protein>
    <submittedName>
        <fullName evidence="7">FUSC family protein</fullName>
    </submittedName>
</protein>
<feature type="transmembrane region" description="Helical" evidence="5">
    <location>
        <begin position="296"/>
        <end position="318"/>
    </location>
</feature>
<evidence type="ECO:0000256" key="4">
    <source>
        <dbReference type="ARBA" id="ARBA00023136"/>
    </source>
</evidence>
<evidence type="ECO:0000256" key="2">
    <source>
        <dbReference type="ARBA" id="ARBA00022692"/>
    </source>
</evidence>
<keyword evidence="4 5" id="KW-0472">Membrane</keyword>
<accession>A0ABS7I196</accession>
<comment type="subcellular location">
    <subcellularLocation>
        <location evidence="1">Membrane</location>
        <topology evidence="1">Multi-pass membrane protein</topology>
    </subcellularLocation>
</comment>
<evidence type="ECO:0000256" key="1">
    <source>
        <dbReference type="ARBA" id="ARBA00004141"/>
    </source>
</evidence>
<evidence type="ECO:0000256" key="5">
    <source>
        <dbReference type="SAM" id="Phobius"/>
    </source>
</evidence>
<organism evidence="7 8">
    <name type="scientific">Microbacterium ureisolvens</name>
    <dbReference type="NCBI Taxonomy" id="2781186"/>
    <lineage>
        <taxon>Bacteria</taxon>
        <taxon>Bacillati</taxon>
        <taxon>Actinomycetota</taxon>
        <taxon>Actinomycetes</taxon>
        <taxon>Micrococcales</taxon>
        <taxon>Microbacteriaceae</taxon>
        <taxon>Microbacterium</taxon>
    </lineage>
</organism>
<evidence type="ECO:0000256" key="3">
    <source>
        <dbReference type="ARBA" id="ARBA00022989"/>
    </source>
</evidence>
<feature type="domain" description="Integral membrane bound transporter" evidence="6">
    <location>
        <begin position="216"/>
        <end position="339"/>
    </location>
</feature>
<sequence>MPQHSAARRFAADLRHAATSLFRLAPAPAPRWAIGLRAAIAMTVPIAAMTLLGRPDLGFQAATGAFVALYGTHLPVLERSRVVPFVAGGLVLAAVLGALAGPSPVATLIGLVVIAIAAAVAMFGFAVGPPGPLFAVLVYGLSAHIVASGADAATYVAAVACGILFSSLVSLAPVVLRSRRRVAARPLRQVLPGPAWPPGERMLVVRVALVTVVGIGVGLFVDPGRAYWIVGAGIAVVGVAADRRAAFSRGLHRMIGTILGAGVYLLLAPLPLPALWLALLLGVLQFTIELFVVRNYALALVFITPLVLLLTGAATGAVDTLAVASERVIDTLAGAVLGAASGVLHARDKRVG</sequence>
<evidence type="ECO:0000259" key="6">
    <source>
        <dbReference type="Pfam" id="PF13515"/>
    </source>
</evidence>
<keyword evidence="3 5" id="KW-1133">Transmembrane helix</keyword>
<keyword evidence="2 5" id="KW-0812">Transmembrane</keyword>
<feature type="transmembrane region" description="Helical" evidence="5">
    <location>
        <begin position="227"/>
        <end position="246"/>
    </location>
</feature>
<feature type="transmembrane region" description="Helical" evidence="5">
    <location>
        <begin position="82"/>
        <end position="100"/>
    </location>
</feature>
<gene>
    <name evidence="7" type="ORF">JNB61_15310</name>
</gene>
<feature type="transmembrane region" description="Helical" evidence="5">
    <location>
        <begin position="258"/>
        <end position="284"/>
    </location>
</feature>
<dbReference type="Pfam" id="PF13515">
    <property type="entry name" value="FUSC_2"/>
    <property type="match status" value="1"/>
</dbReference>